<comment type="similarity">
    <text evidence="4">Belongs to the serine esterase family.</text>
</comment>
<dbReference type="SUPFAM" id="SSF53474">
    <property type="entry name" value="alpha/beta-Hydrolases"/>
    <property type="match status" value="1"/>
</dbReference>
<evidence type="ECO:0000313" key="7">
    <source>
        <dbReference type="Proteomes" id="UP001562357"/>
    </source>
</evidence>
<dbReference type="EC" id="3.1.1.47" evidence="4"/>
<keyword evidence="3 4" id="KW-0443">Lipid metabolism</keyword>
<keyword evidence="7" id="KW-1185">Reference proteome</keyword>
<reference evidence="7" key="1">
    <citation type="submission" date="2024-06" db="EMBL/GenBank/DDBJ databases">
        <title>Draft Genome Sequences of Epichloe bromicola Strains Isolated from Elymus ciliaris.</title>
        <authorList>
            <consortium name="Epichloe bromicola genome sequencing consortium"/>
            <person name="Miura A."/>
            <person name="Imano S."/>
            <person name="Ashida A."/>
            <person name="Sato I."/>
            <person name="Chiba S."/>
            <person name="Tanaka A."/>
            <person name="Camagna M."/>
            <person name="Takemoto D."/>
        </authorList>
    </citation>
    <scope>NUCLEOTIDE SEQUENCE [LARGE SCALE GENOMIC DNA]</scope>
    <source>
        <strain evidence="7">DP</strain>
    </source>
</reference>
<evidence type="ECO:0000256" key="5">
    <source>
        <dbReference type="SAM" id="MobiDB-lite"/>
    </source>
</evidence>
<dbReference type="PANTHER" id="PTHR10272:SF11">
    <property type="entry name" value="PHOSPHOLIPASE-RELATED"/>
    <property type="match status" value="1"/>
</dbReference>
<dbReference type="Proteomes" id="UP001562357">
    <property type="component" value="Unassembled WGS sequence"/>
</dbReference>
<evidence type="ECO:0000256" key="3">
    <source>
        <dbReference type="ARBA" id="ARBA00023098"/>
    </source>
</evidence>
<dbReference type="PIRSF" id="PIRSF018169">
    <property type="entry name" value="PAF_acetylhydrolase"/>
    <property type="match status" value="1"/>
</dbReference>
<evidence type="ECO:0000256" key="2">
    <source>
        <dbReference type="ARBA" id="ARBA00022963"/>
    </source>
</evidence>
<gene>
    <name evidence="6" type="primary">g6082</name>
    <name evidence="6" type="ORF">EsDP_00006082</name>
</gene>
<keyword evidence="1 4" id="KW-0378">Hydrolase</keyword>
<dbReference type="Gene3D" id="3.40.50.1820">
    <property type="entry name" value="alpha/beta hydrolase"/>
    <property type="match status" value="1"/>
</dbReference>
<dbReference type="Pfam" id="PF03403">
    <property type="entry name" value="PAF-AH_p_II"/>
    <property type="match status" value="1"/>
</dbReference>
<comment type="catalytic activity">
    <reaction evidence="4">
        <text>a 1-O-alkyl-2-acetyl-sn-glycero-3-phosphocholine + H2O = a 1-O-alkyl-sn-glycero-3-phosphocholine + acetate + H(+)</text>
        <dbReference type="Rhea" id="RHEA:17777"/>
        <dbReference type="ChEBI" id="CHEBI:15377"/>
        <dbReference type="ChEBI" id="CHEBI:15378"/>
        <dbReference type="ChEBI" id="CHEBI:30089"/>
        <dbReference type="ChEBI" id="CHEBI:30909"/>
        <dbReference type="ChEBI" id="CHEBI:36707"/>
        <dbReference type="EC" id="3.1.1.47"/>
    </reaction>
</comment>
<evidence type="ECO:0000256" key="1">
    <source>
        <dbReference type="ARBA" id="ARBA00022801"/>
    </source>
</evidence>
<dbReference type="InterPro" id="IPR029058">
    <property type="entry name" value="AB_hydrolase_fold"/>
</dbReference>
<evidence type="ECO:0000256" key="4">
    <source>
        <dbReference type="PIRNR" id="PIRNR018169"/>
    </source>
</evidence>
<comment type="caution">
    <text evidence="6">The sequence shown here is derived from an EMBL/GenBank/DDBJ whole genome shotgun (WGS) entry which is preliminary data.</text>
</comment>
<name>A0ABQ0CWJ8_9HYPO</name>
<evidence type="ECO:0000313" key="6">
    <source>
        <dbReference type="EMBL" id="GAB0137829.1"/>
    </source>
</evidence>
<proteinExistence type="inferred from homology"/>
<protein>
    <recommendedName>
        <fullName evidence="4">Putative phospholipase</fullName>
        <ecNumber evidence="4">3.1.1.47</ecNumber>
    </recommendedName>
</protein>
<dbReference type="InterPro" id="IPR016715">
    <property type="entry name" value="PAF_acetylhydro_eukaryote"/>
</dbReference>
<feature type="region of interest" description="Disordered" evidence="5">
    <location>
        <begin position="309"/>
        <end position="332"/>
    </location>
</feature>
<dbReference type="PANTHER" id="PTHR10272">
    <property type="entry name" value="PLATELET-ACTIVATING FACTOR ACETYLHYDROLASE"/>
    <property type="match status" value="1"/>
</dbReference>
<dbReference type="EMBL" id="BAAFGZ010000322">
    <property type="protein sequence ID" value="GAB0137829.1"/>
    <property type="molecule type" value="Genomic_DNA"/>
</dbReference>
<keyword evidence="2 4" id="KW-0442">Lipid degradation</keyword>
<accession>A0ABQ0CWJ8</accession>
<organism evidence="6 7">
    <name type="scientific">Epichloe bromicola</name>
    <dbReference type="NCBI Taxonomy" id="79588"/>
    <lineage>
        <taxon>Eukaryota</taxon>
        <taxon>Fungi</taxon>
        <taxon>Dikarya</taxon>
        <taxon>Ascomycota</taxon>
        <taxon>Pezizomycotina</taxon>
        <taxon>Sordariomycetes</taxon>
        <taxon>Hypocreomycetidae</taxon>
        <taxon>Hypocreales</taxon>
        <taxon>Clavicipitaceae</taxon>
        <taxon>Epichloe</taxon>
    </lineage>
</organism>
<sequence>MSTQNPPSPPLELDSLDPDSPIPRWLFPPQSRPQKALGTISSLVGPISSRLVVLVKPRLAWKYLALATTTVYMLACLALQKPPFASPLPAYTGPHPVGAIDLEIPLDEPRLVSGAVFKESGSPAFELQTVLFTLYYPTDKGYRSPHRRHHWIPKPVRLTARGFARLAHADNFLVRPVLTLALWAVAGGITIPAEVDAPLASASAAAPDKLPVVVFSHGMASSRTDYTNYVGELASRGYIVAAIEHRDGSSPGSSVKTARATRQVVHFRESDLLLANKTAMSTPQLKAEQLAFRDAEMLATISALRSIHEGEGEGEGEGSNKPVASTRHEGKSSLGTFARRIDLAKLIMAGHSYGATGALQSLKHAPSAANPAVAGIILDPGKQSGPLNADIDVPILVVHSDSWSRARSLFFGRPHFDTVRDLARGVLDRAGSAWFLTSLGTSHPSVTDAPLLEPLLLSWTTGARLDTREALREYVRGRIISSSSSWARARGGGSWPTTSLTRNMASG</sequence>